<reference evidence="1" key="1">
    <citation type="submission" date="2022-04" db="EMBL/GenBank/DDBJ databases">
        <title>Genome of the entomopathogenic fungus Entomophthora muscae.</title>
        <authorList>
            <person name="Elya C."/>
            <person name="Lovett B.R."/>
            <person name="Lee E."/>
            <person name="Macias A.M."/>
            <person name="Hajek A.E."/>
            <person name="De Bivort B.L."/>
            <person name="Kasson M.T."/>
            <person name="De Fine Licht H.H."/>
            <person name="Stajich J.E."/>
        </authorList>
    </citation>
    <scope>NUCLEOTIDE SEQUENCE</scope>
    <source>
        <strain evidence="1">Berkeley</strain>
    </source>
</reference>
<protein>
    <submittedName>
        <fullName evidence="1">Uncharacterized protein</fullName>
    </submittedName>
</protein>
<name>A0ACC2U7G3_9FUNG</name>
<keyword evidence="2" id="KW-1185">Reference proteome</keyword>
<organism evidence="1 2">
    <name type="scientific">Entomophthora muscae</name>
    <dbReference type="NCBI Taxonomy" id="34485"/>
    <lineage>
        <taxon>Eukaryota</taxon>
        <taxon>Fungi</taxon>
        <taxon>Fungi incertae sedis</taxon>
        <taxon>Zoopagomycota</taxon>
        <taxon>Entomophthoromycotina</taxon>
        <taxon>Entomophthoromycetes</taxon>
        <taxon>Entomophthorales</taxon>
        <taxon>Entomophthoraceae</taxon>
        <taxon>Entomophthora</taxon>
    </lineage>
</organism>
<gene>
    <name evidence="1" type="ORF">DSO57_1000851</name>
</gene>
<dbReference type="EMBL" id="QTSX02001422">
    <property type="protein sequence ID" value="KAJ9082867.1"/>
    <property type="molecule type" value="Genomic_DNA"/>
</dbReference>
<proteinExistence type="predicted"/>
<sequence>MTSPVTPRHNHPQESVAATESTSTQLFSVLYIMLTGLVDSMVLANSPWALLRKSFSYFVKLAPILWWALPSRPVGCPSTSSPEPAAGWIPDTAALCHQSDHYVSRVLHVWLNPRPSVTATGPDTSVSEVLATQWYQNLQEKLPYQSQSFLLASVRVTHHKFCCFSLHSASTLHTLTT</sequence>
<dbReference type="Proteomes" id="UP001165960">
    <property type="component" value="Unassembled WGS sequence"/>
</dbReference>
<evidence type="ECO:0000313" key="1">
    <source>
        <dbReference type="EMBL" id="KAJ9082867.1"/>
    </source>
</evidence>
<accession>A0ACC2U7G3</accession>
<comment type="caution">
    <text evidence="1">The sequence shown here is derived from an EMBL/GenBank/DDBJ whole genome shotgun (WGS) entry which is preliminary data.</text>
</comment>
<evidence type="ECO:0000313" key="2">
    <source>
        <dbReference type="Proteomes" id="UP001165960"/>
    </source>
</evidence>